<dbReference type="EMBL" id="ASWF01000002">
    <property type="protein sequence ID" value="EOT77600.1"/>
    <property type="molecule type" value="Genomic_DNA"/>
</dbReference>
<evidence type="ECO:0000313" key="1">
    <source>
        <dbReference type="EMBL" id="EOH82562.1"/>
    </source>
</evidence>
<gene>
    <name evidence="2" type="ORF">I590_01136</name>
    <name evidence="1" type="ORF">UAK_00799</name>
</gene>
<dbReference type="OrthoDB" id="2426421at2"/>
<keyword evidence="4" id="KW-1185">Reference proteome</keyword>
<organism evidence="1 3">
    <name type="scientific">Enterococcus raffinosus ATCC 49464</name>
    <dbReference type="NCBI Taxonomy" id="1158602"/>
    <lineage>
        <taxon>Bacteria</taxon>
        <taxon>Bacillati</taxon>
        <taxon>Bacillota</taxon>
        <taxon>Bacilli</taxon>
        <taxon>Lactobacillales</taxon>
        <taxon>Enterococcaceae</taxon>
        <taxon>Enterococcus</taxon>
    </lineage>
</organism>
<dbReference type="PATRIC" id="fig|1158602.3.peg.824"/>
<dbReference type="Proteomes" id="UP000013877">
    <property type="component" value="Unassembled WGS sequence"/>
</dbReference>
<dbReference type="eggNOG" id="ENOG502ZB6D">
    <property type="taxonomic scope" value="Bacteria"/>
</dbReference>
<dbReference type="HOGENOM" id="CLU_813138_0_0_9"/>
<comment type="caution">
    <text evidence="1">The sequence shown here is derived from an EMBL/GenBank/DDBJ whole genome shotgun (WGS) entry which is preliminary data.</text>
</comment>
<sequence length="369" mass="43118">MNKNQSLNGEDIVILQTMLENYPMKGNLDRLVTGGLFFPISSSAEIDHKKIISKLLNLGLIRENVPSEYLTYFTKSDLIVLLEKYNVKKSSGKNILIEEAIKFLTEDEIASYKSYKTFYVVSEEGKQVLEKHKNVVWFIEQEGFIFGYGKTNAVYNIHYFFNHPDIEPLNEMIEYYSTKDPEIAGKLHYLKGDYVSAIRYIIQFCTLSLSREVKKCLNNKFNLDFFGLSRTVRNEKWIIDSYIQISNYGNLDISSIIELNYESHFEHKGVINKDLFIKTVYAFIKEERGELDKLTDQYKEQIKNTYTKDSDPKEELLNTSFETYLAQEAAKEVALLDLLIEHLDIEMLEALRTRVELKISEYEFDEDDQ</sequence>
<proteinExistence type="predicted"/>
<name>R2PDZ9_9ENTE</name>
<dbReference type="EMBL" id="AJAL01000001">
    <property type="protein sequence ID" value="EOH82562.1"/>
    <property type="molecule type" value="Genomic_DNA"/>
</dbReference>
<evidence type="ECO:0000313" key="3">
    <source>
        <dbReference type="Proteomes" id="UP000013877"/>
    </source>
</evidence>
<protein>
    <submittedName>
        <fullName evidence="1">Uncharacterized protein</fullName>
    </submittedName>
</protein>
<reference evidence="1 3" key="1">
    <citation type="submission" date="2013-02" db="EMBL/GenBank/DDBJ databases">
        <title>The Genome Sequence of Enterococcus raffinosus ATCC_49464.</title>
        <authorList>
            <consortium name="The Broad Institute Genome Sequencing Platform"/>
            <consortium name="The Broad Institute Genome Sequencing Center for Infectious Disease"/>
            <person name="Earl A.M."/>
            <person name="Gilmore M.S."/>
            <person name="Lebreton F."/>
            <person name="Walker B."/>
            <person name="Young S.K."/>
            <person name="Zeng Q."/>
            <person name="Gargeya S."/>
            <person name="Fitzgerald M."/>
            <person name="Haas B."/>
            <person name="Abouelleil A."/>
            <person name="Alvarado L."/>
            <person name="Arachchi H.M."/>
            <person name="Berlin A.M."/>
            <person name="Chapman S.B."/>
            <person name="Dewar J."/>
            <person name="Goldberg J."/>
            <person name="Griggs A."/>
            <person name="Gujja S."/>
            <person name="Hansen M."/>
            <person name="Howarth C."/>
            <person name="Imamovic A."/>
            <person name="Larimer J."/>
            <person name="McCowan C."/>
            <person name="Murphy C."/>
            <person name="Neiman D."/>
            <person name="Pearson M."/>
            <person name="Priest M."/>
            <person name="Roberts A."/>
            <person name="Saif S."/>
            <person name="Shea T."/>
            <person name="Sisk P."/>
            <person name="Sykes S."/>
            <person name="Wortman J."/>
            <person name="Nusbaum C."/>
            <person name="Birren B."/>
        </authorList>
    </citation>
    <scope>NUCLEOTIDE SEQUENCE [LARGE SCALE GENOMIC DNA]</scope>
    <source>
        <strain evidence="1 3">ATCC 49464</strain>
    </source>
</reference>
<reference evidence="2 4" key="2">
    <citation type="submission" date="2013-03" db="EMBL/GenBank/DDBJ databases">
        <title>The Genome Sequence of Enterococcus raffinosus ATCC_49464 (PacBio/Illumina hybrid assembly).</title>
        <authorList>
            <consortium name="The Broad Institute Genomics Platform"/>
            <consortium name="The Broad Institute Genome Sequencing Center for Infectious Disease"/>
            <person name="Earl A."/>
            <person name="Russ C."/>
            <person name="Gilmore M."/>
            <person name="Surin D."/>
            <person name="Walker B."/>
            <person name="Young S."/>
            <person name="Zeng Q."/>
            <person name="Gargeya S."/>
            <person name="Fitzgerald M."/>
            <person name="Haas B."/>
            <person name="Abouelleil A."/>
            <person name="Allen A.W."/>
            <person name="Alvarado L."/>
            <person name="Arachchi H.M."/>
            <person name="Berlin A.M."/>
            <person name="Chapman S.B."/>
            <person name="Gainer-Dewar J."/>
            <person name="Goldberg J."/>
            <person name="Griggs A."/>
            <person name="Gujja S."/>
            <person name="Hansen M."/>
            <person name="Howarth C."/>
            <person name="Imamovic A."/>
            <person name="Ireland A."/>
            <person name="Larimer J."/>
            <person name="McCowan C."/>
            <person name="Murphy C."/>
            <person name="Pearson M."/>
            <person name="Poon T.W."/>
            <person name="Priest M."/>
            <person name="Roberts A."/>
            <person name="Saif S."/>
            <person name="Shea T."/>
            <person name="Sisk P."/>
            <person name="Sykes S."/>
            <person name="Wortman J."/>
            <person name="Nusbaum C."/>
            <person name="Birren B."/>
        </authorList>
    </citation>
    <scope>NUCLEOTIDE SEQUENCE [LARGE SCALE GENOMIC DNA]</scope>
    <source>
        <strain evidence="2 4">ATCC 49464</strain>
    </source>
</reference>
<accession>R2PDZ9</accession>
<dbReference type="RefSeq" id="WP_010744136.1">
    <property type="nucleotide sequence ID" value="NZ_ASWF01000002.1"/>
</dbReference>
<evidence type="ECO:0000313" key="4">
    <source>
        <dbReference type="Proteomes" id="UP000014158"/>
    </source>
</evidence>
<evidence type="ECO:0000313" key="2">
    <source>
        <dbReference type="EMBL" id="EOT77600.1"/>
    </source>
</evidence>
<dbReference type="AlphaFoldDB" id="R2PDZ9"/>
<dbReference type="Proteomes" id="UP000014158">
    <property type="component" value="Unassembled WGS sequence"/>
</dbReference>